<accession>A0ABP0TA84</accession>
<sequence>MKEEITDADDYADWIRWVIDVEQGKQALLEAANGAKMSVLLQVQQMDITDSHNNLKKQLADNRKTNSRWGEICQRFELIRIWMRRRDNNFGES</sequence>
<evidence type="ECO:0000313" key="2">
    <source>
        <dbReference type="Proteomes" id="UP001497512"/>
    </source>
</evidence>
<dbReference type="EMBL" id="OZ019893">
    <property type="protein sequence ID" value="CAK9190787.1"/>
    <property type="molecule type" value="Genomic_DNA"/>
</dbReference>
<protein>
    <submittedName>
        <fullName evidence="1">Uncharacterized protein</fullName>
    </submittedName>
</protein>
<dbReference type="Proteomes" id="UP001497512">
    <property type="component" value="Chromosome 1"/>
</dbReference>
<name>A0ABP0TA84_9BRYO</name>
<organism evidence="1 2">
    <name type="scientific">Sphagnum troendelagicum</name>
    <dbReference type="NCBI Taxonomy" id="128251"/>
    <lineage>
        <taxon>Eukaryota</taxon>
        <taxon>Viridiplantae</taxon>
        <taxon>Streptophyta</taxon>
        <taxon>Embryophyta</taxon>
        <taxon>Bryophyta</taxon>
        <taxon>Sphagnophytina</taxon>
        <taxon>Sphagnopsida</taxon>
        <taxon>Sphagnales</taxon>
        <taxon>Sphagnaceae</taxon>
        <taxon>Sphagnum</taxon>
    </lineage>
</organism>
<keyword evidence="2" id="KW-1185">Reference proteome</keyword>
<reference evidence="1 2" key="1">
    <citation type="submission" date="2024-02" db="EMBL/GenBank/DDBJ databases">
        <authorList>
            <consortium name="ELIXIR-Norway"/>
            <consortium name="Elixir Norway"/>
        </authorList>
    </citation>
    <scope>NUCLEOTIDE SEQUENCE [LARGE SCALE GENOMIC DNA]</scope>
</reference>
<gene>
    <name evidence="1" type="ORF">CSSPTR1EN2_LOCUS1065</name>
</gene>
<proteinExistence type="predicted"/>
<evidence type="ECO:0000313" key="1">
    <source>
        <dbReference type="EMBL" id="CAK9190787.1"/>
    </source>
</evidence>